<dbReference type="Proteomes" id="UP000515152">
    <property type="component" value="Chromosome 6"/>
</dbReference>
<dbReference type="PANTHER" id="PTHR15286">
    <property type="entry name" value="RAS-ASSOCIATING DOMAIN CONTAINING PROTEIN"/>
    <property type="match status" value="1"/>
</dbReference>
<dbReference type="Gene3D" id="3.10.20.90">
    <property type="entry name" value="Phosphatidylinositol 3-kinase Catalytic Subunit, Chain A, domain 1"/>
    <property type="match status" value="1"/>
</dbReference>
<organism evidence="4 7">
    <name type="scientific">Clupea harengus</name>
    <name type="common">Atlantic herring</name>
    <dbReference type="NCBI Taxonomy" id="7950"/>
    <lineage>
        <taxon>Eukaryota</taxon>
        <taxon>Metazoa</taxon>
        <taxon>Chordata</taxon>
        <taxon>Craniata</taxon>
        <taxon>Vertebrata</taxon>
        <taxon>Euteleostomi</taxon>
        <taxon>Actinopterygii</taxon>
        <taxon>Neopterygii</taxon>
        <taxon>Teleostei</taxon>
        <taxon>Clupei</taxon>
        <taxon>Clupeiformes</taxon>
        <taxon>Clupeoidei</taxon>
        <taxon>Clupeidae</taxon>
        <taxon>Clupea</taxon>
    </lineage>
</organism>
<feature type="coiled-coil region" evidence="1">
    <location>
        <begin position="341"/>
        <end position="432"/>
    </location>
</feature>
<dbReference type="RefSeq" id="XP_031424982.1">
    <property type="nucleotide sequence ID" value="XM_031569122.1"/>
</dbReference>
<feature type="compositionally biased region" description="Pro residues" evidence="2">
    <location>
        <begin position="215"/>
        <end position="234"/>
    </location>
</feature>
<feature type="compositionally biased region" description="Low complexity" evidence="2">
    <location>
        <begin position="79"/>
        <end position="91"/>
    </location>
</feature>
<feature type="compositionally biased region" description="Pro residues" evidence="2">
    <location>
        <begin position="95"/>
        <end position="111"/>
    </location>
</feature>
<dbReference type="GO" id="GO:0007165">
    <property type="term" value="P:signal transduction"/>
    <property type="evidence" value="ECO:0007669"/>
    <property type="project" value="InterPro"/>
</dbReference>
<gene>
    <name evidence="5 6 7" type="primary">LOC105892641</name>
</gene>
<dbReference type="AlphaFoldDB" id="A0A6P8FPC8"/>
<evidence type="ECO:0000256" key="2">
    <source>
        <dbReference type="SAM" id="MobiDB-lite"/>
    </source>
</evidence>
<feature type="domain" description="Ras-associating" evidence="3">
    <location>
        <begin position="1"/>
        <end position="82"/>
    </location>
</feature>
<feature type="region of interest" description="Disordered" evidence="2">
    <location>
        <begin position="79"/>
        <end position="114"/>
    </location>
</feature>
<dbReference type="SUPFAM" id="SSF54236">
    <property type="entry name" value="Ubiquitin-like"/>
    <property type="match status" value="1"/>
</dbReference>
<evidence type="ECO:0000256" key="1">
    <source>
        <dbReference type="SAM" id="Coils"/>
    </source>
</evidence>
<accession>A0A6P8FPC8</accession>
<evidence type="ECO:0000313" key="6">
    <source>
        <dbReference type="RefSeq" id="XP_031424981.1"/>
    </source>
</evidence>
<keyword evidence="4" id="KW-1185">Reference proteome</keyword>
<dbReference type="InterPro" id="IPR000159">
    <property type="entry name" value="RA_dom"/>
</dbReference>
<dbReference type="PROSITE" id="PS50200">
    <property type="entry name" value="RA"/>
    <property type="match status" value="1"/>
</dbReference>
<dbReference type="OrthoDB" id="10051571at2759"/>
<evidence type="ECO:0000313" key="7">
    <source>
        <dbReference type="RefSeq" id="XP_031424982.1"/>
    </source>
</evidence>
<dbReference type="GeneID" id="105892641"/>
<dbReference type="SMART" id="SM00314">
    <property type="entry name" value="RA"/>
    <property type="match status" value="1"/>
</dbReference>
<evidence type="ECO:0000313" key="5">
    <source>
        <dbReference type="RefSeq" id="XP_031424980.1"/>
    </source>
</evidence>
<protein>
    <submittedName>
        <fullName evidence="5 6">Ras association domain-containing protein 7-like isoform X1</fullName>
    </submittedName>
</protein>
<keyword evidence="1" id="KW-0175">Coiled coil</keyword>
<dbReference type="InterPro" id="IPR029071">
    <property type="entry name" value="Ubiquitin-like_domsf"/>
</dbReference>
<proteinExistence type="predicted"/>
<sequence length="508" mass="56305">MELKVWVDGVLRVVCGLSEDTPCQEVVIALAQAIGQTGRYVLVQKLRGTERQLLADERPLESLAKLGQLSSEVQFILRRTGPSSGSSSSGSGSKGPPPPPDRTTSLPPLPLPKYLHSAAPKRKELQKALTFNLGPSTAPHTKPKPFKKPPRDSPVLRGVSPSPELRGVSPSPELRGVSPSPELRGVSPSPELRGVSPSPGLRGMSPSPGLRGVSPSPPSSQSPSSFPPIPPPSSSSPLLPSKEDIFRQVLQQQAELRTLGEQLDSVQQEVWVWEQPPPPVLPPHLLEELDQLEEAVRRNKAELAHTGHWEVELTAEEEREELMYKEVEKLRRLLEDDAHRLSDCDSQAGQLERDLQMLQQEAQKNGLRQAQNTQDSMDTVHGELERRETQEAELRSTLSETEQDLDTAYKMLQVKSQELDELNKELRQCNLQQFIQQTGVPPNQQTDLQAETEFIQVSQLVLDTDTDSEDSGLFSSDSQHHLTAREILGDSRSLHKPLVLASRELPWR</sequence>
<dbReference type="Pfam" id="PF00788">
    <property type="entry name" value="RA"/>
    <property type="match status" value="1"/>
</dbReference>
<evidence type="ECO:0000313" key="4">
    <source>
        <dbReference type="Proteomes" id="UP000515152"/>
    </source>
</evidence>
<feature type="region of interest" description="Disordered" evidence="2">
    <location>
        <begin position="133"/>
        <end position="244"/>
    </location>
</feature>
<dbReference type="KEGG" id="char:105892641"/>
<dbReference type="InterPro" id="IPR033593">
    <property type="entry name" value="N-RASSF"/>
</dbReference>
<reference evidence="5 6" key="1">
    <citation type="submission" date="2025-04" db="UniProtKB">
        <authorList>
            <consortium name="RefSeq"/>
        </authorList>
    </citation>
    <scope>IDENTIFICATION</scope>
</reference>
<evidence type="ECO:0000259" key="3">
    <source>
        <dbReference type="PROSITE" id="PS50200"/>
    </source>
</evidence>
<dbReference type="RefSeq" id="XP_031424981.1">
    <property type="nucleotide sequence ID" value="XM_031569121.2"/>
</dbReference>
<dbReference type="PANTHER" id="PTHR15286:SF11">
    <property type="entry name" value="RAS ASSOCIATION DOMAIN-CONTAINING PROTEIN 7"/>
    <property type="match status" value="1"/>
</dbReference>
<name>A0A6P8FPC8_CLUHA</name>
<dbReference type="RefSeq" id="XP_031424980.1">
    <property type="nucleotide sequence ID" value="XM_031569120.2"/>
</dbReference>